<comment type="caution">
    <text evidence="1">The sequence shown here is derived from an EMBL/GenBank/DDBJ whole genome shotgun (WGS) entry which is preliminary data.</text>
</comment>
<evidence type="ECO:0000313" key="1">
    <source>
        <dbReference type="EMBL" id="TKZ17255.1"/>
    </source>
</evidence>
<dbReference type="OrthoDB" id="7866182at2"/>
<name>A0A4U7MVV7_9RHOB</name>
<sequence length="265" mass="28893">MQEVFRDGDTLYLDIDLPSAVLLDEQPDPADDSRRHPNECGAVWYSQSTVSHNDGVISEWLPQEGLGQTLTPAKPHAGASQYTRDGIGFVMGENGGLAAQDALVDAHSFTIAVRVHSDIGEGRSLATLNPDDHKNYLYLYEKDGKVGFADQSDRLQLSLPSPKGPYWAVGSYHLGRLALSCFSEGQTPETVITSESSMDVAASMLGASTLFVGCRSHRKGIVKTLGQSVMSDVMLWIDRDCLDDTEGRETLNQACRYAEHAETPE</sequence>
<reference evidence="1 2" key="1">
    <citation type="submission" date="2019-04" db="EMBL/GenBank/DDBJ databases">
        <title>Genome sequence of Pelagicola litoralis CL-ES2.</title>
        <authorList>
            <person name="Cao J."/>
        </authorList>
    </citation>
    <scope>NUCLEOTIDE SEQUENCE [LARGE SCALE GENOMIC DNA]</scope>
    <source>
        <strain evidence="1 2">CL-ES2</strain>
    </source>
</reference>
<proteinExistence type="predicted"/>
<dbReference type="RefSeq" id="WP_138017135.1">
    <property type="nucleotide sequence ID" value="NZ_SULI01000024.1"/>
</dbReference>
<keyword evidence="2" id="KW-1185">Reference proteome</keyword>
<organism evidence="1 2">
    <name type="scientific">Shimia litoralis</name>
    <dbReference type="NCBI Taxonomy" id="420403"/>
    <lineage>
        <taxon>Bacteria</taxon>
        <taxon>Pseudomonadati</taxon>
        <taxon>Pseudomonadota</taxon>
        <taxon>Alphaproteobacteria</taxon>
        <taxon>Rhodobacterales</taxon>
        <taxon>Roseobacteraceae</taxon>
    </lineage>
</organism>
<dbReference type="EMBL" id="SULI01000024">
    <property type="protein sequence ID" value="TKZ17255.1"/>
    <property type="molecule type" value="Genomic_DNA"/>
</dbReference>
<dbReference type="Proteomes" id="UP000306575">
    <property type="component" value="Unassembled WGS sequence"/>
</dbReference>
<protein>
    <submittedName>
        <fullName evidence="1">Uncharacterized protein</fullName>
    </submittedName>
</protein>
<evidence type="ECO:0000313" key="2">
    <source>
        <dbReference type="Proteomes" id="UP000306575"/>
    </source>
</evidence>
<gene>
    <name evidence="1" type="ORF">FAP39_14675</name>
</gene>
<dbReference type="AlphaFoldDB" id="A0A4U7MVV7"/>
<accession>A0A4U7MVV7</accession>